<comment type="similarity">
    <text evidence="7">Belongs to the binding-protein-dependent transport system permease family.</text>
</comment>
<protein>
    <submittedName>
        <fullName evidence="9">Carbohydrate ABC transporter membrane protein 1, CUT1 family</fullName>
    </submittedName>
</protein>
<evidence type="ECO:0000256" key="4">
    <source>
        <dbReference type="ARBA" id="ARBA00022692"/>
    </source>
</evidence>
<feature type="transmembrane region" description="Helical" evidence="7">
    <location>
        <begin position="93"/>
        <end position="114"/>
    </location>
</feature>
<keyword evidence="4 7" id="KW-0812">Transmembrane</keyword>
<name>A0A1M6XN27_9BACL</name>
<evidence type="ECO:0000256" key="2">
    <source>
        <dbReference type="ARBA" id="ARBA00022448"/>
    </source>
</evidence>
<evidence type="ECO:0000256" key="3">
    <source>
        <dbReference type="ARBA" id="ARBA00022475"/>
    </source>
</evidence>
<evidence type="ECO:0000313" key="9">
    <source>
        <dbReference type="EMBL" id="SHL07308.1"/>
    </source>
</evidence>
<dbReference type="SUPFAM" id="SSF161098">
    <property type="entry name" value="MetI-like"/>
    <property type="match status" value="1"/>
</dbReference>
<feature type="transmembrane region" description="Helical" evidence="7">
    <location>
        <begin position="126"/>
        <end position="146"/>
    </location>
</feature>
<keyword evidence="2 7" id="KW-0813">Transport</keyword>
<dbReference type="PANTHER" id="PTHR43005">
    <property type="entry name" value="BLR7065 PROTEIN"/>
    <property type="match status" value="1"/>
</dbReference>
<feature type="transmembrane region" description="Helical" evidence="7">
    <location>
        <begin position="32"/>
        <end position="53"/>
    </location>
</feature>
<evidence type="ECO:0000256" key="7">
    <source>
        <dbReference type="RuleBase" id="RU363032"/>
    </source>
</evidence>
<feature type="transmembrane region" description="Helical" evidence="7">
    <location>
        <begin position="280"/>
        <end position="304"/>
    </location>
</feature>
<evidence type="ECO:0000313" key="10">
    <source>
        <dbReference type="Proteomes" id="UP000184016"/>
    </source>
</evidence>
<keyword evidence="5 7" id="KW-1133">Transmembrane helix</keyword>
<keyword evidence="6 7" id="KW-0472">Membrane</keyword>
<dbReference type="InterPro" id="IPR000515">
    <property type="entry name" value="MetI-like"/>
</dbReference>
<keyword evidence="3" id="KW-1003">Cell membrane</keyword>
<dbReference type="PANTHER" id="PTHR43005:SF1">
    <property type="entry name" value="SPERMIDINE_PUTRESCINE TRANSPORT SYSTEM PERMEASE PROTEIN"/>
    <property type="match status" value="1"/>
</dbReference>
<dbReference type="InterPro" id="IPR035906">
    <property type="entry name" value="MetI-like_sf"/>
</dbReference>
<evidence type="ECO:0000256" key="6">
    <source>
        <dbReference type="ARBA" id="ARBA00023136"/>
    </source>
</evidence>
<feature type="transmembrane region" description="Helical" evidence="7">
    <location>
        <begin position="222"/>
        <end position="244"/>
    </location>
</feature>
<feature type="transmembrane region" description="Helical" evidence="7">
    <location>
        <begin position="177"/>
        <end position="201"/>
    </location>
</feature>
<reference evidence="10" key="1">
    <citation type="submission" date="2016-11" db="EMBL/GenBank/DDBJ databases">
        <authorList>
            <person name="Varghese N."/>
            <person name="Submissions S."/>
        </authorList>
    </citation>
    <scope>NUCLEOTIDE SEQUENCE [LARGE SCALE GENOMIC DNA]</scope>
    <source>
        <strain evidence="10">USBA-503</strain>
    </source>
</reference>
<evidence type="ECO:0000256" key="1">
    <source>
        <dbReference type="ARBA" id="ARBA00004651"/>
    </source>
</evidence>
<keyword evidence="10" id="KW-1185">Reference proteome</keyword>
<gene>
    <name evidence="9" type="ORF">SAMN05443507_13518</name>
</gene>
<dbReference type="CDD" id="cd06261">
    <property type="entry name" value="TM_PBP2"/>
    <property type="match status" value="1"/>
</dbReference>
<dbReference type="GO" id="GO:0005886">
    <property type="term" value="C:plasma membrane"/>
    <property type="evidence" value="ECO:0007669"/>
    <property type="project" value="UniProtKB-SubCell"/>
</dbReference>
<dbReference type="Proteomes" id="UP000184016">
    <property type="component" value="Unassembled WGS sequence"/>
</dbReference>
<dbReference type="PROSITE" id="PS50928">
    <property type="entry name" value="ABC_TM1"/>
    <property type="match status" value="1"/>
</dbReference>
<dbReference type="Gene3D" id="1.10.3720.10">
    <property type="entry name" value="MetI-like"/>
    <property type="match status" value="1"/>
</dbReference>
<evidence type="ECO:0000259" key="8">
    <source>
        <dbReference type="PROSITE" id="PS50928"/>
    </source>
</evidence>
<accession>A0A1M6XN27</accession>
<dbReference type="AlphaFoldDB" id="A0A1M6XN27"/>
<dbReference type="EMBL" id="FRAF01000035">
    <property type="protein sequence ID" value="SHL07308.1"/>
    <property type="molecule type" value="Genomic_DNA"/>
</dbReference>
<evidence type="ECO:0000256" key="5">
    <source>
        <dbReference type="ARBA" id="ARBA00022989"/>
    </source>
</evidence>
<feature type="domain" description="ABC transmembrane type-1" evidence="8">
    <location>
        <begin position="89"/>
        <end position="305"/>
    </location>
</feature>
<dbReference type="STRING" id="1830138.SAMN05443507_13518"/>
<proteinExistence type="inferred from homology"/>
<dbReference type="SUPFAM" id="SSF160964">
    <property type="entry name" value="MalF N-terminal region-like"/>
    <property type="match status" value="1"/>
</dbReference>
<organism evidence="9 10">
    <name type="scientific">Alicyclobacillus tolerans</name>
    <dbReference type="NCBI Taxonomy" id="90970"/>
    <lineage>
        <taxon>Bacteria</taxon>
        <taxon>Bacillati</taxon>
        <taxon>Bacillota</taxon>
        <taxon>Bacilli</taxon>
        <taxon>Bacillales</taxon>
        <taxon>Alicyclobacillaceae</taxon>
        <taxon>Alicyclobacillus</taxon>
    </lineage>
</organism>
<comment type="subcellular location">
    <subcellularLocation>
        <location evidence="1 7">Cell membrane</location>
        <topology evidence="1 7">Multi-pass membrane protein</topology>
    </subcellularLocation>
</comment>
<sequence>MAQSEQVMGNDQKWRAGRKYFLRSDRNSGIRMMAPALLVILLVTLFPILYSVVMSFSHVAITDNGFQIHLQGFKNYNILIHSGIYWHSVWFTIYYALVTVFVELVLGMLIALAIHNVERLKSVSLVVMLIPWSLITVISAEMWSYIYNGVYGVLNYVLISLHILSSPVTWTGHSVTAVISMMVADIWKTTPFVVIILLGGLQMISKEYYEAAYMDGANRWQVFWKITFPLLRGSIALAAMFRVLQAFGVFDLPYVLTGGGPGRATQSLAMLADQALFTNLHFGLGSSVAVSTVVMVLVICLLFLSAFRSLVEEGA</sequence>
<dbReference type="RefSeq" id="WP_242650345.1">
    <property type="nucleotide sequence ID" value="NZ_FRAF01000035.1"/>
</dbReference>
<dbReference type="GO" id="GO:0055085">
    <property type="term" value="P:transmembrane transport"/>
    <property type="evidence" value="ECO:0007669"/>
    <property type="project" value="InterPro"/>
</dbReference>
<dbReference type="Pfam" id="PF00528">
    <property type="entry name" value="BPD_transp_1"/>
    <property type="match status" value="1"/>
</dbReference>